<sequence length="156" mass="17071">MTGSTAKRFIGTKIIFALAMTRLAYNEYRGWSLPADENGADDGYLVEYTDGGAPNHPDHAGYISWSPKAQLDNAYRATAGMSFGLAIEALKLGKRVSRAGWNGAGMWLEYRPASGVDLAFVRLSYPVQSKAYPDGARVSWAPSQTDMLADDWQLVE</sequence>
<evidence type="ECO:0000313" key="3">
    <source>
        <dbReference type="Proteomes" id="UP000323425"/>
    </source>
</evidence>
<organism evidence="2 3">
    <name type="scientific">Pseudomonas extremaustralis</name>
    <dbReference type="NCBI Taxonomy" id="359110"/>
    <lineage>
        <taxon>Bacteria</taxon>
        <taxon>Pseudomonadati</taxon>
        <taxon>Pseudomonadota</taxon>
        <taxon>Gammaproteobacteria</taxon>
        <taxon>Pseudomonadales</taxon>
        <taxon>Pseudomonadaceae</taxon>
        <taxon>Pseudomonas</taxon>
    </lineage>
</organism>
<dbReference type="Pfam" id="PF11195">
    <property type="entry name" value="Tad2-like"/>
    <property type="match status" value="1"/>
</dbReference>
<feature type="domain" description="Thoeris anti-defense 2-like" evidence="1">
    <location>
        <begin position="81"/>
        <end position="155"/>
    </location>
</feature>
<proteinExistence type="predicted"/>
<reference evidence="2 3" key="1">
    <citation type="journal article" date="2018" name="Plant Biotechnol. Rep.">
        <title>Diversity and antifungal activity of endophytic bacteria associated with Panax ginseng seedlings.</title>
        <authorList>
            <person name="Park J.M."/>
            <person name="Hong C.E."/>
            <person name="Jo S.H."/>
        </authorList>
    </citation>
    <scope>NUCLEOTIDE SEQUENCE [LARGE SCALE GENOMIC DNA]</scope>
    <source>
        <strain evidence="2 3">PgKB38</strain>
    </source>
</reference>
<gene>
    <name evidence="2" type="ORF">FX985_00626</name>
</gene>
<evidence type="ECO:0000259" key="1">
    <source>
        <dbReference type="Pfam" id="PF11195"/>
    </source>
</evidence>
<protein>
    <recommendedName>
        <fullName evidence="1">Thoeris anti-defense 2-like domain-containing protein</fullName>
    </recommendedName>
</protein>
<dbReference type="RefSeq" id="WP_190362317.1">
    <property type="nucleotide sequence ID" value="NZ_VTFH01000001.1"/>
</dbReference>
<evidence type="ECO:0000313" key="2">
    <source>
        <dbReference type="EMBL" id="KAA8560576.1"/>
    </source>
</evidence>
<dbReference type="Proteomes" id="UP000323425">
    <property type="component" value="Unassembled WGS sequence"/>
</dbReference>
<dbReference type="EMBL" id="VTFH01000001">
    <property type="protein sequence ID" value="KAA8560576.1"/>
    <property type="molecule type" value="Genomic_DNA"/>
</dbReference>
<comment type="caution">
    <text evidence="2">The sequence shown here is derived from an EMBL/GenBank/DDBJ whole genome shotgun (WGS) entry which is preliminary data.</text>
</comment>
<accession>A0A5M9IXX6</accession>
<name>A0A5M9IXX6_9PSED</name>
<dbReference type="InterPro" id="IPR021361">
    <property type="entry name" value="Tad2-like_dom"/>
</dbReference>
<dbReference type="AlphaFoldDB" id="A0A5M9IXX6"/>